<proteinExistence type="predicted"/>
<evidence type="ECO:0000313" key="2">
    <source>
        <dbReference type="EMBL" id="TLE01302.1"/>
    </source>
</evidence>
<gene>
    <name evidence="2" type="ORF">LS73_001040</name>
    <name evidence="1" type="ORF">NCTC12714_01992</name>
</gene>
<dbReference type="Proteomes" id="UP000255139">
    <property type="component" value="Unassembled WGS sequence"/>
</dbReference>
<evidence type="ECO:0000313" key="1">
    <source>
        <dbReference type="EMBL" id="STQ87170.1"/>
    </source>
</evidence>
<dbReference type="EMBL" id="JRPD02000002">
    <property type="protein sequence ID" value="TLE01302.1"/>
    <property type="molecule type" value="Genomic_DNA"/>
</dbReference>
<dbReference type="EMBL" id="UGJE01000002">
    <property type="protein sequence ID" value="STQ87170.1"/>
    <property type="molecule type" value="Genomic_DNA"/>
</dbReference>
<dbReference type="Proteomes" id="UP000029922">
    <property type="component" value="Unassembled WGS sequence"/>
</dbReference>
<dbReference type="AlphaFoldDB" id="A0A099TYH7"/>
<protein>
    <recommendedName>
        <fullName evidence="5">Outer membrane beta-barrel protein</fullName>
    </recommendedName>
</protein>
<dbReference type="OrthoDB" id="5329151at2"/>
<organism evidence="1 4">
    <name type="scientific">Helicobacter muridarum</name>
    <dbReference type="NCBI Taxonomy" id="216"/>
    <lineage>
        <taxon>Bacteria</taxon>
        <taxon>Pseudomonadati</taxon>
        <taxon>Campylobacterota</taxon>
        <taxon>Epsilonproteobacteria</taxon>
        <taxon>Campylobacterales</taxon>
        <taxon>Helicobacteraceae</taxon>
        <taxon>Helicobacter</taxon>
    </lineage>
</organism>
<reference evidence="1 4" key="2">
    <citation type="submission" date="2018-06" db="EMBL/GenBank/DDBJ databases">
        <authorList>
            <consortium name="Pathogen Informatics"/>
            <person name="Doyle S."/>
        </authorList>
    </citation>
    <scope>NUCLEOTIDE SEQUENCE [LARGE SCALE GENOMIC DNA]</scope>
    <source>
        <strain evidence="1 4">NCTC12714</strain>
    </source>
</reference>
<evidence type="ECO:0000313" key="4">
    <source>
        <dbReference type="Proteomes" id="UP000255139"/>
    </source>
</evidence>
<keyword evidence="4" id="KW-1185">Reference proteome</keyword>
<name>A0A099TYH7_9HELI</name>
<reference evidence="2 3" key="1">
    <citation type="journal article" date="2014" name="Genome Announc.">
        <title>Draft genome sequences of eight enterohepatic helicobacter species isolated from both laboratory and wild rodents.</title>
        <authorList>
            <person name="Sheh A."/>
            <person name="Shen Z."/>
            <person name="Fox J.G."/>
        </authorList>
    </citation>
    <scope>NUCLEOTIDE SEQUENCE [LARGE SCALE GENOMIC DNA]</scope>
    <source>
        <strain evidence="2 3">ST1</strain>
    </source>
</reference>
<dbReference type="RefSeq" id="WP_034559156.1">
    <property type="nucleotide sequence ID" value="NZ_FZML01000017.1"/>
</dbReference>
<accession>A0A099TYH7</accession>
<evidence type="ECO:0008006" key="5">
    <source>
        <dbReference type="Google" id="ProtNLM"/>
    </source>
</evidence>
<evidence type="ECO:0000313" key="3">
    <source>
        <dbReference type="Proteomes" id="UP000029922"/>
    </source>
</evidence>
<sequence>MFFRIFALFIIIISIAYSASKSKQKYEFKKEIHILDGSVEFDYKEEYEDIDSRIHELSKEIYFLRGQIREAQKRKSTWLINPKRSGAILGLGYMLDFVNSSSGREVKIDNINMAFFLRLGYLKYFNNNFGIRAELFGIEPIPILDKQTQIFFGSRFSFMHDIEVFGSDSFGLFLGFGFGLSVFNSDIKVGGVPHIGVAYTIHNKHRIEIERIFLLSNNKLDYKNSYMLSYSFIF</sequence>